<dbReference type="Pfam" id="PF00460">
    <property type="entry name" value="Flg_bb_rod"/>
    <property type="match status" value="1"/>
</dbReference>
<dbReference type="AlphaFoldDB" id="A0A369TB72"/>
<evidence type="ECO:0000256" key="3">
    <source>
        <dbReference type="ARBA" id="ARBA00017948"/>
    </source>
</evidence>
<dbReference type="PANTHER" id="PTHR30435:SF19">
    <property type="entry name" value="FLAGELLAR BASAL-BODY ROD PROTEIN FLGG"/>
    <property type="match status" value="1"/>
</dbReference>
<protein>
    <recommendedName>
        <fullName evidence="3 7">Flagellar basal-body rod protein FlgG</fullName>
    </recommendedName>
    <alternativeName>
        <fullName evidence="6 8">Distal rod protein</fullName>
    </alternativeName>
</protein>
<reference evidence="12 13" key="1">
    <citation type="submission" date="2018-07" db="EMBL/GenBank/DDBJ databases">
        <title>Venubactetium sediminum gen. nov., sp. nov., isolated from a marine solar saltern.</title>
        <authorList>
            <person name="Wang S."/>
        </authorList>
    </citation>
    <scope>NUCLEOTIDE SEQUENCE [LARGE SCALE GENOMIC DNA]</scope>
    <source>
        <strain evidence="12 13">WD2A32</strain>
    </source>
</reference>
<evidence type="ECO:0000256" key="6">
    <source>
        <dbReference type="ARBA" id="ARBA00032912"/>
    </source>
</evidence>
<dbReference type="InterPro" id="IPR037925">
    <property type="entry name" value="FlgE/F/G-like"/>
</dbReference>
<dbReference type="PROSITE" id="PS00588">
    <property type="entry name" value="FLAGELLA_BB_ROD"/>
    <property type="match status" value="1"/>
</dbReference>
<dbReference type="NCBIfam" id="TIGR03506">
    <property type="entry name" value="FlgEFG_subfam"/>
    <property type="match status" value="2"/>
</dbReference>
<comment type="caution">
    <text evidence="12">The sequence shown here is derived from an EMBL/GenBank/DDBJ whole genome shotgun (WGS) entry which is preliminary data.</text>
</comment>
<dbReference type="InterPro" id="IPR019776">
    <property type="entry name" value="Flagellar_basal_body_rod_CS"/>
</dbReference>
<keyword evidence="12" id="KW-0966">Cell projection</keyword>
<feature type="domain" description="Flagellar basal-body/hook protein C-terminal" evidence="10">
    <location>
        <begin position="216"/>
        <end position="260"/>
    </location>
</feature>
<dbReference type="RefSeq" id="WP_114581669.1">
    <property type="nucleotide sequence ID" value="NZ_QPMH01000005.1"/>
</dbReference>
<dbReference type="InterPro" id="IPR053967">
    <property type="entry name" value="LlgE_F_G-like_D1"/>
</dbReference>
<feature type="domain" description="Flagellar hook protein FlgE/F/G-like D1" evidence="11">
    <location>
        <begin position="96"/>
        <end position="158"/>
    </location>
</feature>
<dbReference type="EMBL" id="QPMH01000005">
    <property type="protein sequence ID" value="RDD62573.1"/>
    <property type="molecule type" value="Genomic_DNA"/>
</dbReference>
<dbReference type="NCBIfam" id="TIGR02488">
    <property type="entry name" value="flgG_G_neg"/>
    <property type="match status" value="1"/>
</dbReference>
<sequence length="261" mass="27679">MRSLNIAATGMLAQQMNVEVISNNIANVNTSGYKRQRAEFNDLLYQNMRRVGANSSQEGTIVPSGIQLGLGVKPGAVYRISEQGSLEITDNTFDLAVDGKGYFQIELPSGETGYTRSGSFQLSPDGDLVTSDGFLVQPGVTIPEDAVGVTVNASGEVLVDLDGQVAPQIVGQIELARFSNEAGLEAIGDNLFLETNASGQANVAVPGSPGFGTVLQGAIENSNVDVVKEITNMIAAQRAYEMNSRVIQASDEMMQSVTQLR</sequence>
<keyword evidence="12" id="KW-0282">Flagellum</keyword>
<evidence type="ECO:0000259" key="11">
    <source>
        <dbReference type="Pfam" id="PF22692"/>
    </source>
</evidence>
<keyword evidence="4 8" id="KW-0975">Bacterial flagellum</keyword>
<evidence type="ECO:0000256" key="4">
    <source>
        <dbReference type="ARBA" id="ARBA00023143"/>
    </source>
</evidence>
<dbReference type="InterPro" id="IPR012834">
    <property type="entry name" value="FlgG_G_neg"/>
</dbReference>
<dbReference type="Pfam" id="PF22692">
    <property type="entry name" value="LlgE_F_G_D1"/>
    <property type="match status" value="1"/>
</dbReference>
<evidence type="ECO:0000313" key="12">
    <source>
        <dbReference type="EMBL" id="RDD62573.1"/>
    </source>
</evidence>
<proteinExistence type="inferred from homology"/>
<dbReference type="SUPFAM" id="SSF117143">
    <property type="entry name" value="Flagellar hook protein flgE"/>
    <property type="match status" value="1"/>
</dbReference>
<dbReference type="InterPro" id="IPR001444">
    <property type="entry name" value="Flag_bb_rod_N"/>
</dbReference>
<name>A0A369TB72_9PROT</name>
<keyword evidence="13" id="KW-1185">Reference proteome</keyword>
<evidence type="ECO:0000256" key="7">
    <source>
        <dbReference type="NCBIfam" id="TIGR02488"/>
    </source>
</evidence>
<dbReference type="GO" id="GO:0009426">
    <property type="term" value="C:bacterial-type flagellum basal body, distal rod"/>
    <property type="evidence" value="ECO:0007669"/>
    <property type="project" value="UniProtKB-UniRule"/>
</dbReference>
<dbReference type="PANTHER" id="PTHR30435">
    <property type="entry name" value="FLAGELLAR PROTEIN"/>
    <property type="match status" value="1"/>
</dbReference>
<evidence type="ECO:0000313" key="13">
    <source>
        <dbReference type="Proteomes" id="UP000253941"/>
    </source>
</evidence>
<comment type="subunit">
    <text evidence="5 8">The basal body constitutes a major portion of the flagellar organelle and consists of four rings (L,P,S, and M) mounted on a central rod. The rod consists of about 26 subunits of FlgG in the distal portion, and FlgB, FlgC and FlgF are thought to build up the proximal portion of the rod with about 6 subunits each.</text>
</comment>
<keyword evidence="12" id="KW-0969">Cilium</keyword>
<comment type="similarity">
    <text evidence="2 8">Belongs to the flagella basal body rod proteins family.</text>
</comment>
<organism evidence="12 13">
    <name type="scientific">Ferruginivarius sediminum</name>
    <dbReference type="NCBI Taxonomy" id="2661937"/>
    <lineage>
        <taxon>Bacteria</taxon>
        <taxon>Pseudomonadati</taxon>
        <taxon>Pseudomonadota</taxon>
        <taxon>Alphaproteobacteria</taxon>
        <taxon>Rhodospirillales</taxon>
        <taxon>Rhodospirillaceae</taxon>
        <taxon>Ferruginivarius</taxon>
    </lineage>
</organism>
<gene>
    <name evidence="12" type="primary">flgG</name>
    <name evidence="12" type="ORF">DRB17_07995</name>
</gene>
<dbReference type="InterPro" id="IPR020013">
    <property type="entry name" value="Flagellar_FlgE/F/G"/>
</dbReference>
<evidence type="ECO:0000256" key="8">
    <source>
        <dbReference type="RuleBase" id="RU362116"/>
    </source>
</evidence>
<feature type="domain" description="Flagellar basal body rod protein N-terminal" evidence="9">
    <location>
        <begin position="4"/>
        <end position="34"/>
    </location>
</feature>
<dbReference type="GO" id="GO:0071978">
    <property type="term" value="P:bacterial-type flagellum-dependent swarming motility"/>
    <property type="evidence" value="ECO:0007669"/>
    <property type="project" value="TreeGrafter"/>
</dbReference>
<evidence type="ECO:0000259" key="9">
    <source>
        <dbReference type="Pfam" id="PF00460"/>
    </source>
</evidence>
<evidence type="ECO:0000256" key="5">
    <source>
        <dbReference type="ARBA" id="ARBA00025933"/>
    </source>
</evidence>
<dbReference type="Pfam" id="PF06429">
    <property type="entry name" value="Flg_bbr_C"/>
    <property type="match status" value="1"/>
</dbReference>
<comment type="subcellular location">
    <subcellularLocation>
        <location evidence="1 8">Bacterial flagellum basal body</location>
    </subcellularLocation>
</comment>
<dbReference type="Proteomes" id="UP000253941">
    <property type="component" value="Unassembled WGS sequence"/>
</dbReference>
<evidence type="ECO:0000256" key="1">
    <source>
        <dbReference type="ARBA" id="ARBA00004117"/>
    </source>
</evidence>
<accession>A0A369TB72</accession>
<evidence type="ECO:0000259" key="10">
    <source>
        <dbReference type="Pfam" id="PF06429"/>
    </source>
</evidence>
<evidence type="ECO:0000256" key="2">
    <source>
        <dbReference type="ARBA" id="ARBA00009677"/>
    </source>
</evidence>
<dbReference type="InterPro" id="IPR010930">
    <property type="entry name" value="Flg_bb/hook_C_dom"/>
</dbReference>